<dbReference type="Pfam" id="PF01277">
    <property type="entry name" value="Oleosin"/>
    <property type="match status" value="1"/>
</dbReference>
<comment type="function">
    <text evidence="1">May have a structural role to stabilize the lipid body during desiccation of the seed by preventing coalescence of the oil. Probably interacts with both lipid and phospholipid moieties of lipid bodies. May also provide recognition signals for specific lipase anchorage in lipolysis during seedling growth.</text>
</comment>
<evidence type="ECO:0000313" key="9">
    <source>
        <dbReference type="EMBL" id="KAK7351450.1"/>
    </source>
</evidence>
<evidence type="ECO:0000256" key="2">
    <source>
        <dbReference type="ARBA" id="ARBA00010858"/>
    </source>
</evidence>
<dbReference type="GO" id="GO:0048608">
    <property type="term" value="P:reproductive structure development"/>
    <property type="evidence" value="ECO:0007669"/>
    <property type="project" value="UniProtKB-ARBA"/>
</dbReference>
<evidence type="ECO:0000256" key="6">
    <source>
        <dbReference type="ARBA" id="ARBA00023136"/>
    </source>
</evidence>
<name>A0AAN9MAX9_CANGL</name>
<dbReference type="Proteomes" id="UP001367508">
    <property type="component" value="Unassembled WGS sequence"/>
</dbReference>
<dbReference type="EMBL" id="JAYMYQ010000002">
    <property type="protein sequence ID" value="KAK7351450.1"/>
    <property type="molecule type" value="Genomic_DNA"/>
</dbReference>
<keyword evidence="4 8" id="KW-0812">Transmembrane</keyword>
<reference evidence="9 10" key="1">
    <citation type="submission" date="2024-01" db="EMBL/GenBank/DDBJ databases">
        <title>The genomes of 5 underutilized Papilionoideae crops provide insights into root nodulation and disease resistanc.</title>
        <authorList>
            <person name="Jiang F."/>
        </authorList>
    </citation>
    <scope>NUCLEOTIDE SEQUENCE [LARGE SCALE GENOMIC DNA]</scope>
    <source>
        <strain evidence="9">LVBAO_FW01</strain>
        <tissue evidence="9">Leaves</tissue>
    </source>
</reference>
<dbReference type="InterPro" id="IPR000136">
    <property type="entry name" value="Oleosin"/>
</dbReference>
<evidence type="ECO:0000256" key="4">
    <source>
        <dbReference type="ARBA" id="ARBA00022692"/>
    </source>
</evidence>
<evidence type="ECO:0000313" key="10">
    <source>
        <dbReference type="Proteomes" id="UP001367508"/>
    </source>
</evidence>
<evidence type="ECO:0000256" key="5">
    <source>
        <dbReference type="ARBA" id="ARBA00022989"/>
    </source>
</evidence>
<comment type="caution">
    <text evidence="9">The sequence shown here is derived from an EMBL/GenBank/DDBJ whole genome shotgun (WGS) entry which is preliminary data.</text>
</comment>
<evidence type="ECO:0000256" key="1">
    <source>
        <dbReference type="ARBA" id="ARBA00002582"/>
    </source>
</evidence>
<comment type="similarity">
    <text evidence="2 7">Belongs to the oleosin family.</text>
</comment>
<gene>
    <name evidence="9" type="ORF">VNO77_10930</name>
</gene>
<dbReference type="GO" id="GO:0009791">
    <property type="term" value="P:post-embryonic development"/>
    <property type="evidence" value="ECO:0007669"/>
    <property type="project" value="UniProtKB-ARBA"/>
</dbReference>
<accession>A0AAN9MAX9</accession>
<feature type="transmembrane region" description="Helical" evidence="8">
    <location>
        <begin position="20"/>
        <end position="40"/>
    </location>
</feature>
<protein>
    <recommendedName>
        <fullName evidence="7">Oleosin</fullName>
    </recommendedName>
</protein>
<dbReference type="GO" id="GO:0016020">
    <property type="term" value="C:membrane"/>
    <property type="evidence" value="ECO:0007669"/>
    <property type="project" value="UniProtKB-SubCell"/>
</dbReference>
<keyword evidence="3 7" id="KW-0551">Lipid droplet</keyword>
<dbReference type="AlphaFoldDB" id="A0AAN9MAX9"/>
<evidence type="ECO:0000256" key="7">
    <source>
        <dbReference type="RuleBase" id="RU000540"/>
    </source>
</evidence>
<dbReference type="GO" id="GO:0012511">
    <property type="term" value="C:monolayer-surrounded lipid storage body"/>
    <property type="evidence" value="ECO:0007669"/>
    <property type="project" value="InterPro"/>
</dbReference>
<evidence type="ECO:0000256" key="8">
    <source>
        <dbReference type="SAM" id="Phobius"/>
    </source>
</evidence>
<dbReference type="PANTHER" id="PTHR33203">
    <property type="entry name" value="OLEOSIN"/>
    <property type="match status" value="1"/>
</dbReference>
<feature type="transmembrane region" description="Helical" evidence="8">
    <location>
        <begin position="122"/>
        <end position="154"/>
    </location>
</feature>
<keyword evidence="10" id="KW-1185">Reference proteome</keyword>
<keyword evidence="6 8" id="KW-0472">Membrane</keyword>
<organism evidence="9 10">
    <name type="scientific">Canavalia gladiata</name>
    <name type="common">Sword bean</name>
    <name type="synonym">Dolichos gladiatus</name>
    <dbReference type="NCBI Taxonomy" id="3824"/>
    <lineage>
        <taxon>Eukaryota</taxon>
        <taxon>Viridiplantae</taxon>
        <taxon>Streptophyta</taxon>
        <taxon>Embryophyta</taxon>
        <taxon>Tracheophyta</taxon>
        <taxon>Spermatophyta</taxon>
        <taxon>Magnoliopsida</taxon>
        <taxon>eudicotyledons</taxon>
        <taxon>Gunneridae</taxon>
        <taxon>Pentapetalae</taxon>
        <taxon>rosids</taxon>
        <taxon>fabids</taxon>
        <taxon>Fabales</taxon>
        <taxon>Fabaceae</taxon>
        <taxon>Papilionoideae</taxon>
        <taxon>50 kb inversion clade</taxon>
        <taxon>NPAAA clade</taxon>
        <taxon>indigoferoid/millettioid clade</taxon>
        <taxon>Phaseoleae</taxon>
        <taxon>Canavalia</taxon>
    </lineage>
</organism>
<dbReference type="PROSITE" id="PS00811">
    <property type="entry name" value="OLEOSINS"/>
    <property type="match status" value="1"/>
</dbReference>
<dbReference type="PANTHER" id="PTHR33203:SF24">
    <property type="entry name" value="OLEOSIN"/>
    <property type="match status" value="1"/>
</dbReference>
<dbReference type="GO" id="GO:0019915">
    <property type="term" value="P:lipid storage"/>
    <property type="evidence" value="ECO:0007669"/>
    <property type="project" value="TreeGrafter"/>
</dbReference>
<feature type="transmembrane region" description="Helical" evidence="8">
    <location>
        <begin position="83"/>
        <end position="116"/>
    </location>
</feature>
<keyword evidence="5 8" id="KW-1133">Transmembrane helix</keyword>
<sequence>MQLQLLPRSLSSTSSYNAIYHFPSLTLFALNYSHTIIFYLNLKKQNTPTMSDQPKTAGSYSYGTNYDPNININNPSSRQTVKFITAATIGVTLLLLSGLILTGTVIGLIIATPLLVIFSPVLVPAAITLFLVISGFLFSGGCGVAAIAALSWLYNYMSGNHPTGSDTLDYAKGLIADKARDVKDRAKDYGSYAQGRVQEATQGSY</sequence>
<comment type="subcellular location">
    <subcellularLocation>
        <location evidence="7">Lipid droplet</location>
    </subcellularLocation>
    <subcellularLocation>
        <location evidence="7">Membrane</location>
        <topology evidence="7">Multi-pass membrane protein</topology>
    </subcellularLocation>
</comment>
<proteinExistence type="inferred from homology"/>
<evidence type="ECO:0000256" key="3">
    <source>
        <dbReference type="ARBA" id="ARBA00022677"/>
    </source>
</evidence>